<organism evidence="2 3">
    <name type="scientific">Wolfiporia cocos (strain MD-104)</name>
    <name type="common">Brown rot fungus</name>
    <dbReference type="NCBI Taxonomy" id="742152"/>
    <lineage>
        <taxon>Eukaryota</taxon>
        <taxon>Fungi</taxon>
        <taxon>Dikarya</taxon>
        <taxon>Basidiomycota</taxon>
        <taxon>Agaricomycotina</taxon>
        <taxon>Agaricomycetes</taxon>
        <taxon>Polyporales</taxon>
        <taxon>Phaeolaceae</taxon>
        <taxon>Wolfiporia</taxon>
    </lineage>
</organism>
<sequence length="139" mass="16033">MRGTLEPAYPSFAHVLSCVDNDTCRSPSHRESYRRRYHPYSSKSRRQPGNDPMNTVDRRYDDALRIATVLLAYTPNAVANHEARDVEDMNGVRHPTDRPKRRHKFSGLIVDLALAARRRIARMGTLQKWTFPARLELSS</sequence>
<dbReference type="OrthoDB" id="2637024at2759"/>
<protein>
    <submittedName>
        <fullName evidence="2">Uncharacterized protein</fullName>
    </submittedName>
</protein>
<reference evidence="2 3" key="1">
    <citation type="journal article" date="2012" name="Science">
        <title>The Paleozoic origin of enzymatic lignin decomposition reconstructed from 31 fungal genomes.</title>
        <authorList>
            <person name="Floudas D."/>
            <person name="Binder M."/>
            <person name="Riley R."/>
            <person name="Barry K."/>
            <person name="Blanchette R.A."/>
            <person name="Henrissat B."/>
            <person name="Martinez A.T."/>
            <person name="Otillar R."/>
            <person name="Spatafora J.W."/>
            <person name="Yadav J.S."/>
            <person name="Aerts A."/>
            <person name="Benoit I."/>
            <person name="Boyd A."/>
            <person name="Carlson A."/>
            <person name="Copeland A."/>
            <person name="Coutinho P.M."/>
            <person name="de Vries R.P."/>
            <person name="Ferreira P."/>
            <person name="Findley K."/>
            <person name="Foster B."/>
            <person name="Gaskell J."/>
            <person name="Glotzer D."/>
            <person name="Gorecki P."/>
            <person name="Heitman J."/>
            <person name="Hesse C."/>
            <person name="Hori C."/>
            <person name="Igarashi K."/>
            <person name="Jurgens J.A."/>
            <person name="Kallen N."/>
            <person name="Kersten P."/>
            <person name="Kohler A."/>
            <person name="Kuees U."/>
            <person name="Kumar T.K.A."/>
            <person name="Kuo A."/>
            <person name="LaButti K."/>
            <person name="Larrondo L.F."/>
            <person name="Lindquist E."/>
            <person name="Ling A."/>
            <person name="Lombard V."/>
            <person name="Lucas S."/>
            <person name="Lundell T."/>
            <person name="Martin R."/>
            <person name="McLaughlin D.J."/>
            <person name="Morgenstern I."/>
            <person name="Morin E."/>
            <person name="Murat C."/>
            <person name="Nagy L.G."/>
            <person name="Nolan M."/>
            <person name="Ohm R.A."/>
            <person name="Patyshakuliyeva A."/>
            <person name="Rokas A."/>
            <person name="Ruiz-Duenas F.J."/>
            <person name="Sabat G."/>
            <person name="Salamov A."/>
            <person name="Samejima M."/>
            <person name="Schmutz J."/>
            <person name="Slot J.C."/>
            <person name="St John F."/>
            <person name="Stenlid J."/>
            <person name="Sun H."/>
            <person name="Sun S."/>
            <person name="Syed K."/>
            <person name="Tsang A."/>
            <person name="Wiebenga A."/>
            <person name="Young D."/>
            <person name="Pisabarro A."/>
            <person name="Eastwood D.C."/>
            <person name="Martin F."/>
            <person name="Cullen D."/>
            <person name="Grigoriev I.V."/>
            <person name="Hibbett D.S."/>
        </authorList>
    </citation>
    <scope>NUCLEOTIDE SEQUENCE [LARGE SCALE GENOMIC DNA]</scope>
    <source>
        <strain evidence="2 3">MD-104</strain>
    </source>
</reference>
<gene>
    <name evidence="2" type="ORF">WOLCODRAFT_138854</name>
</gene>
<dbReference type="Proteomes" id="UP000218811">
    <property type="component" value="Unassembled WGS sequence"/>
</dbReference>
<name>A0A2H3JQ06_WOLCO</name>
<keyword evidence="3" id="KW-1185">Reference proteome</keyword>
<dbReference type="EMBL" id="KB468157">
    <property type="protein sequence ID" value="PCH44252.1"/>
    <property type="molecule type" value="Genomic_DNA"/>
</dbReference>
<feature type="region of interest" description="Disordered" evidence="1">
    <location>
        <begin position="24"/>
        <end position="56"/>
    </location>
</feature>
<evidence type="ECO:0000313" key="2">
    <source>
        <dbReference type="EMBL" id="PCH44252.1"/>
    </source>
</evidence>
<proteinExistence type="predicted"/>
<feature type="compositionally biased region" description="Basic residues" evidence="1">
    <location>
        <begin position="32"/>
        <end position="46"/>
    </location>
</feature>
<dbReference type="AlphaFoldDB" id="A0A2H3JQ06"/>
<evidence type="ECO:0000256" key="1">
    <source>
        <dbReference type="SAM" id="MobiDB-lite"/>
    </source>
</evidence>
<evidence type="ECO:0000313" key="3">
    <source>
        <dbReference type="Proteomes" id="UP000218811"/>
    </source>
</evidence>
<accession>A0A2H3JQ06</accession>